<dbReference type="InterPro" id="IPR014748">
    <property type="entry name" value="Enoyl-CoA_hydra_C"/>
</dbReference>
<accession>A5FZ87</accession>
<evidence type="ECO:0000256" key="2">
    <source>
        <dbReference type="RuleBase" id="RU003707"/>
    </source>
</evidence>
<dbReference type="PANTHER" id="PTHR43459">
    <property type="entry name" value="ENOYL-COA HYDRATASE"/>
    <property type="match status" value="1"/>
</dbReference>
<gene>
    <name evidence="3" type="ordered locus">Acry_1715</name>
</gene>
<comment type="similarity">
    <text evidence="1 2">Belongs to the enoyl-CoA hydratase/isomerase family.</text>
</comment>
<protein>
    <submittedName>
        <fullName evidence="3">Enoyl-CoA hydratase</fullName>
        <ecNumber evidence="3">4.2.1.17</ecNumber>
    </submittedName>
</protein>
<dbReference type="SUPFAM" id="SSF52096">
    <property type="entry name" value="ClpP/crotonase"/>
    <property type="match status" value="1"/>
</dbReference>
<dbReference type="EMBL" id="CP000697">
    <property type="protein sequence ID" value="ABQ30919.1"/>
    <property type="molecule type" value="Genomic_DNA"/>
</dbReference>
<dbReference type="RefSeq" id="WP_011942437.1">
    <property type="nucleotide sequence ID" value="NC_009484.1"/>
</dbReference>
<dbReference type="InterPro" id="IPR018376">
    <property type="entry name" value="Enoyl-CoA_hyd/isom_CS"/>
</dbReference>
<dbReference type="STRING" id="349163.Acry_1715"/>
<evidence type="ECO:0000256" key="1">
    <source>
        <dbReference type="ARBA" id="ARBA00005254"/>
    </source>
</evidence>
<dbReference type="KEGG" id="acr:Acry_1715"/>
<dbReference type="Gene3D" id="3.90.226.10">
    <property type="entry name" value="2-enoyl-CoA Hydratase, Chain A, domain 1"/>
    <property type="match status" value="1"/>
</dbReference>
<dbReference type="PANTHER" id="PTHR43459:SF1">
    <property type="entry name" value="EG:BACN32G11.4 PROTEIN"/>
    <property type="match status" value="1"/>
</dbReference>
<dbReference type="PROSITE" id="PS00166">
    <property type="entry name" value="ENOYL_COA_HYDRATASE"/>
    <property type="match status" value="1"/>
</dbReference>
<keyword evidence="3" id="KW-0456">Lyase</keyword>
<proteinExistence type="inferred from homology"/>
<dbReference type="Proteomes" id="UP000000245">
    <property type="component" value="Chromosome"/>
</dbReference>
<dbReference type="GO" id="GO:0004300">
    <property type="term" value="F:enoyl-CoA hydratase activity"/>
    <property type="evidence" value="ECO:0007669"/>
    <property type="project" value="UniProtKB-EC"/>
</dbReference>
<dbReference type="EC" id="4.2.1.17" evidence="3"/>
<dbReference type="AlphaFoldDB" id="A5FZ87"/>
<evidence type="ECO:0000313" key="3">
    <source>
        <dbReference type="EMBL" id="ABQ30919.1"/>
    </source>
</evidence>
<evidence type="ECO:0000313" key="4">
    <source>
        <dbReference type="Proteomes" id="UP000000245"/>
    </source>
</evidence>
<dbReference type="Gene3D" id="1.10.12.10">
    <property type="entry name" value="Lyase 2-enoyl-coa Hydratase, Chain A, domain 2"/>
    <property type="match status" value="1"/>
</dbReference>
<dbReference type="InterPro" id="IPR001753">
    <property type="entry name" value="Enoyl-CoA_hydra/iso"/>
</dbReference>
<keyword evidence="4" id="KW-1185">Reference proteome</keyword>
<organism evidence="3 4">
    <name type="scientific">Acidiphilium cryptum (strain JF-5)</name>
    <dbReference type="NCBI Taxonomy" id="349163"/>
    <lineage>
        <taxon>Bacteria</taxon>
        <taxon>Pseudomonadati</taxon>
        <taxon>Pseudomonadota</taxon>
        <taxon>Alphaproteobacteria</taxon>
        <taxon>Acetobacterales</taxon>
        <taxon>Acidocellaceae</taxon>
        <taxon>Acidiphilium</taxon>
    </lineage>
</organism>
<dbReference type="Pfam" id="PF00378">
    <property type="entry name" value="ECH_1"/>
    <property type="match status" value="1"/>
</dbReference>
<dbReference type="InterPro" id="IPR029045">
    <property type="entry name" value="ClpP/crotonase-like_dom_sf"/>
</dbReference>
<dbReference type="eggNOG" id="COG1024">
    <property type="taxonomic scope" value="Bacteria"/>
</dbReference>
<sequence length="264" mass="27392">MAAELIVESVGAVRVLKLNRPDRLNALNEAVHEALAAAFAAIEADDSVRAALLTGEGRGFCAGADLNQSLGGGPRDLGASIDRHYNPLVRRMRALPKPIVAAVNGVAAGAGANLALAADIVLACESANFTQAFIRIGLIPDAGGTHFLPRAVGDARARGLAMLGETITARQAADWGLIWRCLPDEGFLAAALAVAADLASRPTQALAAMKAAFNAAGANGLDAQLDLERDLQRRMGRTPDFAEGVAAFREKRPANFTGAPPARD</sequence>
<reference evidence="3 4" key="1">
    <citation type="submission" date="2007-05" db="EMBL/GenBank/DDBJ databases">
        <title>Complete sequence of chromosome of Acidiphilium cryptum JF-5.</title>
        <authorList>
            <consortium name="US DOE Joint Genome Institute"/>
            <person name="Copeland A."/>
            <person name="Lucas S."/>
            <person name="Lapidus A."/>
            <person name="Barry K."/>
            <person name="Detter J.C."/>
            <person name="Glavina del Rio T."/>
            <person name="Hammon N."/>
            <person name="Israni S."/>
            <person name="Dalin E."/>
            <person name="Tice H."/>
            <person name="Pitluck S."/>
            <person name="Sims D."/>
            <person name="Brettin T."/>
            <person name="Bruce D."/>
            <person name="Han C."/>
            <person name="Schmutz J."/>
            <person name="Larimer F."/>
            <person name="Land M."/>
            <person name="Hauser L."/>
            <person name="Kyrpides N."/>
            <person name="Kim E."/>
            <person name="Magnuson T."/>
            <person name="Richardson P."/>
        </authorList>
    </citation>
    <scope>NUCLEOTIDE SEQUENCE [LARGE SCALE GENOMIC DNA]</scope>
    <source>
        <strain evidence="3 4">JF-5</strain>
    </source>
</reference>
<dbReference type="CDD" id="cd06558">
    <property type="entry name" value="crotonase-like"/>
    <property type="match status" value="1"/>
</dbReference>
<name>A5FZ87_ACICJ</name>
<dbReference type="HOGENOM" id="CLU_009834_7_2_5"/>